<dbReference type="InterPro" id="IPR036890">
    <property type="entry name" value="HATPase_C_sf"/>
</dbReference>
<dbReference type="AlphaFoldDB" id="A0A9W6JFS9"/>
<dbReference type="EMBL" id="BSFK01000003">
    <property type="protein sequence ID" value="GLK74929.1"/>
    <property type="molecule type" value="Genomic_DNA"/>
</dbReference>
<keyword evidence="2" id="KW-1185">Reference proteome</keyword>
<name>A0A9W6JFS9_9HYPH</name>
<evidence type="ECO:0008006" key="3">
    <source>
        <dbReference type="Google" id="ProtNLM"/>
    </source>
</evidence>
<proteinExistence type="predicted"/>
<dbReference type="RefSeq" id="WP_271202913.1">
    <property type="nucleotide sequence ID" value="NZ_BSFK01000003.1"/>
</dbReference>
<dbReference type="SUPFAM" id="SSF55874">
    <property type="entry name" value="ATPase domain of HSP90 chaperone/DNA topoisomerase II/histidine kinase"/>
    <property type="match status" value="1"/>
</dbReference>
<organism evidence="1 2">
    <name type="scientific">Methylopila jiangsuensis</name>
    <dbReference type="NCBI Taxonomy" id="586230"/>
    <lineage>
        <taxon>Bacteria</taxon>
        <taxon>Pseudomonadati</taxon>
        <taxon>Pseudomonadota</taxon>
        <taxon>Alphaproteobacteria</taxon>
        <taxon>Hyphomicrobiales</taxon>
        <taxon>Methylopilaceae</taxon>
        <taxon>Methylopila</taxon>
    </lineage>
</organism>
<comment type="caution">
    <text evidence="1">The sequence shown here is derived from an EMBL/GenBank/DDBJ whole genome shotgun (WGS) entry which is preliminary data.</text>
</comment>
<evidence type="ECO:0000313" key="2">
    <source>
        <dbReference type="Proteomes" id="UP001143364"/>
    </source>
</evidence>
<sequence length="672" mass="76455">MTSLRPNLVKRIARLPKPTNVADALQPLFEAISNAIHSTQARFQEAVARDGRVQVTIKTDRRKDNVSAIVEDNGLGLDEDNWDAFITTDTDNKIAIGGKGVGRLLWLDCFPNIRIDSVYADGDGFKRRQFEFVLELSDQIKNLSVEDFRDAPGPYFLAEFKGLRSNGYHEKWPGRGSFIFQHLTSHFLPTFIGKRCPQITVHVGDESRVYPGAINEIVHRREDIEKIESEEFGDLKLTMMECDKVASADLKGSHFIHFIAHDRTVHSHSIDSKLGLKYFGADENLVFHAILTGPFLDKNVNQERTKFQFEDAVLERMVNDVCWAHVEKFLEGPLAALKGEQRVKIESITATYPSVAFGDVEELQQKVPSGELKEDALYGHLSRERFRRDERQAEKIRSVLTRLKNDDIDPEMFASAIKDAGKAIEDAEQKSLAEYIVRRKVVLDFIELLLDKVRDQGGDASYQREDILHSFICPMRVSTITGSGKKVEPASSHDLWIVDERLTFAQYFSSDVDFASLSEAASSEDRPDLLIFDYVHGLRQKKDPSKVLLVEFKRPGRKVYSDDENPQLQVERYVRRLQSGELSDVRGRPIKLDQNTIFYCFIVADIVGKMADWTFTWQRTADGRGRVMRPSDGFRGSIELIGWDDLLKDARERNQAFFDKAGITGQSFFSAD</sequence>
<dbReference type="Proteomes" id="UP001143364">
    <property type="component" value="Unassembled WGS sequence"/>
</dbReference>
<evidence type="ECO:0000313" key="1">
    <source>
        <dbReference type="EMBL" id="GLK74929.1"/>
    </source>
</evidence>
<dbReference type="Gene3D" id="3.30.565.10">
    <property type="entry name" value="Histidine kinase-like ATPase, C-terminal domain"/>
    <property type="match status" value="1"/>
</dbReference>
<accession>A0A9W6JFS9</accession>
<reference evidence="1" key="2">
    <citation type="submission" date="2023-01" db="EMBL/GenBank/DDBJ databases">
        <authorList>
            <person name="Sun Q."/>
            <person name="Evtushenko L."/>
        </authorList>
    </citation>
    <scope>NUCLEOTIDE SEQUENCE</scope>
    <source>
        <strain evidence="1">VKM B-2555</strain>
    </source>
</reference>
<protein>
    <recommendedName>
        <fullName evidence="3">ATP-binding protein</fullName>
    </recommendedName>
</protein>
<reference evidence="1" key="1">
    <citation type="journal article" date="2014" name="Int. J. Syst. Evol. Microbiol.">
        <title>Complete genome sequence of Corynebacterium casei LMG S-19264T (=DSM 44701T), isolated from a smear-ripened cheese.</title>
        <authorList>
            <consortium name="US DOE Joint Genome Institute (JGI-PGF)"/>
            <person name="Walter F."/>
            <person name="Albersmeier A."/>
            <person name="Kalinowski J."/>
            <person name="Ruckert C."/>
        </authorList>
    </citation>
    <scope>NUCLEOTIDE SEQUENCE</scope>
    <source>
        <strain evidence="1">VKM B-2555</strain>
    </source>
</reference>
<gene>
    <name evidence="1" type="ORF">GCM10008171_01820</name>
</gene>